<reference evidence="1" key="1">
    <citation type="journal article" date="2015" name="Nature">
        <title>Complex archaea that bridge the gap between prokaryotes and eukaryotes.</title>
        <authorList>
            <person name="Spang A."/>
            <person name="Saw J.H."/>
            <person name="Jorgensen S.L."/>
            <person name="Zaremba-Niedzwiedzka K."/>
            <person name="Martijn J."/>
            <person name="Lind A.E."/>
            <person name="van Eijk R."/>
            <person name="Schleper C."/>
            <person name="Guy L."/>
            <person name="Ettema T.J."/>
        </authorList>
    </citation>
    <scope>NUCLEOTIDE SEQUENCE</scope>
</reference>
<sequence>MCLTVLDRPTQHTRKRIGYKVVTEVSEGSYRPIYSYDYGILFEIGKEVKAGGLDRLERVGISLTTYHPGFHIFLNKSDAIGWERHQMFGGHKVAKVSFRGVIASGREFPTPGPIVVAKYVTLKEIV</sequence>
<accession>A0A0F9WAK3</accession>
<comment type="caution">
    <text evidence="1">The sequence shown here is derived from an EMBL/GenBank/DDBJ whole genome shotgun (WGS) entry which is preliminary data.</text>
</comment>
<protein>
    <submittedName>
        <fullName evidence="1">Uncharacterized protein</fullName>
    </submittedName>
</protein>
<name>A0A0F9WAK3_9ZZZZ</name>
<proteinExistence type="predicted"/>
<organism evidence="1">
    <name type="scientific">marine sediment metagenome</name>
    <dbReference type="NCBI Taxonomy" id="412755"/>
    <lineage>
        <taxon>unclassified sequences</taxon>
        <taxon>metagenomes</taxon>
        <taxon>ecological metagenomes</taxon>
    </lineage>
</organism>
<evidence type="ECO:0000313" key="1">
    <source>
        <dbReference type="EMBL" id="KKN75168.1"/>
    </source>
</evidence>
<dbReference type="AlphaFoldDB" id="A0A0F9WAK3"/>
<gene>
    <name evidence="1" type="ORF">LCGC14_0383270</name>
</gene>
<dbReference type="EMBL" id="LAZR01000314">
    <property type="protein sequence ID" value="KKN75168.1"/>
    <property type="molecule type" value="Genomic_DNA"/>
</dbReference>